<evidence type="ECO:0000256" key="1">
    <source>
        <dbReference type="SAM" id="SignalP"/>
    </source>
</evidence>
<feature type="signal peptide" evidence="1">
    <location>
        <begin position="1"/>
        <end position="17"/>
    </location>
</feature>
<sequence>MSKIFLLALLLPVSVLASDLADDGSCRNGAFPSAQSDFAVAKVVDTQRLHLLGDMDGCPAKGEPACRQRSYVVSGDTVVTGRDLGPYRCAFFPNKVGGSAGWVDRSKLQPVARVTPTLQGWAGDWKDGDNGLRISVRGSQLHVEGDAYWPSANPTPEQRPYGPNMGQVEAQATPRGSQVDFVEDSCTVHAQLLGDVLVVSDNSECGGMNVRFDGVYRRTRAR</sequence>
<organism evidence="2 3">
    <name type="scientific">Stenotrophomonas cyclobalanopsidis</name>
    <dbReference type="NCBI Taxonomy" id="2771362"/>
    <lineage>
        <taxon>Bacteria</taxon>
        <taxon>Pseudomonadati</taxon>
        <taxon>Pseudomonadota</taxon>
        <taxon>Gammaproteobacteria</taxon>
        <taxon>Lysobacterales</taxon>
        <taxon>Lysobacteraceae</taxon>
        <taxon>Stenotrophomonas</taxon>
    </lineage>
</organism>
<proteinExistence type="predicted"/>
<evidence type="ECO:0000313" key="3">
    <source>
        <dbReference type="Proteomes" id="UP000326367"/>
    </source>
</evidence>
<keyword evidence="3" id="KW-1185">Reference proteome</keyword>
<accession>A0ABQ6T0R5</accession>
<gene>
    <name evidence="2" type="ORF">FJU31_10455</name>
</gene>
<dbReference type="EMBL" id="VYKI01000011">
    <property type="protein sequence ID" value="KAA8998352.1"/>
    <property type="molecule type" value="Genomic_DNA"/>
</dbReference>
<comment type="caution">
    <text evidence="2">The sequence shown here is derived from an EMBL/GenBank/DDBJ whole genome shotgun (WGS) entry which is preliminary data.</text>
</comment>
<evidence type="ECO:0000313" key="2">
    <source>
        <dbReference type="EMBL" id="KAA8998352.1"/>
    </source>
</evidence>
<keyword evidence="1" id="KW-0732">Signal</keyword>
<feature type="chain" id="PRO_5046892431" evidence="1">
    <location>
        <begin position="18"/>
        <end position="222"/>
    </location>
</feature>
<protein>
    <submittedName>
        <fullName evidence="2">Uncharacterized protein</fullName>
    </submittedName>
</protein>
<reference evidence="2 3" key="1">
    <citation type="journal article" date="2020" name="Antonie Van Leeuwenhoek">
        <title>Stenotrophomonas cyclobalanopsidis sp. nov., isolated from the leaf spot disease of Cyclobalanopsis patelliformis.</title>
        <authorList>
            <person name="Bian D.R."/>
            <person name="Xue H."/>
            <person name="Piao C.G."/>
            <person name="Li Y."/>
        </authorList>
    </citation>
    <scope>NUCLEOTIDE SEQUENCE [LARGE SCALE GENOMIC DNA]</scope>
    <source>
        <strain evidence="2 3">TPQG1-4</strain>
    </source>
</reference>
<name>A0ABQ6T0R5_9GAMM</name>
<dbReference type="Proteomes" id="UP000326367">
    <property type="component" value="Unassembled WGS sequence"/>
</dbReference>